<feature type="compositionally biased region" description="Acidic residues" evidence="1">
    <location>
        <begin position="177"/>
        <end position="253"/>
    </location>
</feature>
<evidence type="ECO:0000313" key="2">
    <source>
        <dbReference type="EMBL" id="CAF3705237.1"/>
    </source>
</evidence>
<dbReference type="Proteomes" id="UP000663872">
    <property type="component" value="Unassembled WGS sequence"/>
</dbReference>
<evidence type="ECO:0000256" key="1">
    <source>
        <dbReference type="SAM" id="MobiDB-lite"/>
    </source>
</evidence>
<name>A0A818V005_9BILA</name>
<proteinExistence type="predicted"/>
<comment type="caution">
    <text evidence="2">The sequence shown here is derived from an EMBL/GenBank/DDBJ whole genome shotgun (WGS) entry which is preliminary data.</text>
</comment>
<dbReference type="Gene3D" id="1.25.40.10">
    <property type="entry name" value="Tetratricopeptide repeat domain"/>
    <property type="match status" value="1"/>
</dbReference>
<sequence>MFNTPEFVAKYKHNDEPLPGGVTKRTLIRKMNTAARLTLGIATRGISEVLFKTKEESYKYYYKNRYLGTTENEAAQAAYTKGVELCKQGKFRNAEKWFNAAYQTCTSDYENEETFRNSRHATQIATSAWKLYDSGRFRKAAVKFQKASNLSSVSTLADKFSQCKDTATNQAKQQGDESSEDESVEDESVEYESSEGESSEDEASEEELSEDEASEEELSEDEASEEELSEDEASEEELSEDEASEEELSEDESSEGKHQETEKRGAESSKDECREFRRKEREYWEAESQKLQKLLDRYQEHQYQQAQRREADQRKEFEADQKKEVEADQGKEVEGLKLHKEGTDLYLQGEMKKAAHKLEEALEIYGHAAATFDEAFKKTSDSFFISYTKLIEALMENGAYDQAGEQLDKLKIHFHDEEKKQILKKMEELINDETWSPNCLTTNRRGCVKHSIFDRFKA</sequence>
<feature type="compositionally biased region" description="Basic and acidic residues" evidence="1">
    <location>
        <begin position="254"/>
        <end position="277"/>
    </location>
</feature>
<dbReference type="SUPFAM" id="SSF48452">
    <property type="entry name" value="TPR-like"/>
    <property type="match status" value="1"/>
</dbReference>
<feature type="compositionally biased region" description="Basic and acidic residues" evidence="1">
    <location>
        <begin position="307"/>
        <end position="328"/>
    </location>
</feature>
<reference evidence="2" key="1">
    <citation type="submission" date="2021-02" db="EMBL/GenBank/DDBJ databases">
        <authorList>
            <person name="Nowell W R."/>
        </authorList>
    </citation>
    <scope>NUCLEOTIDE SEQUENCE</scope>
</reference>
<evidence type="ECO:0000313" key="3">
    <source>
        <dbReference type="Proteomes" id="UP000663872"/>
    </source>
</evidence>
<protein>
    <submittedName>
        <fullName evidence="2">Uncharacterized protein</fullName>
    </submittedName>
</protein>
<gene>
    <name evidence="2" type="ORF">GRG538_LOCUS28625</name>
</gene>
<dbReference type="InterPro" id="IPR011990">
    <property type="entry name" value="TPR-like_helical_dom_sf"/>
</dbReference>
<accession>A0A818V005</accession>
<feature type="region of interest" description="Disordered" evidence="1">
    <location>
        <begin position="167"/>
        <end position="277"/>
    </location>
</feature>
<dbReference type="AlphaFoldDB" id="A0A818V005"/>
<dbReference type="EMBL" id="CAJNYT010004967">
    <property type="protein sequence ID" value="CAF3705237.1"/>
    <property type="molecule type" value="Genomic_DNA"/>
</dbReference>
<feature type="region of interest" description="Disordered" evidence="1">
    <location>
        <begin position="302"/>
        <end position="328"/>
    </location>
</feature>
<organism evidence="2 3">
    <name type="scientific">Rotaria socialis</name>
    <dbReference type="NCBI Taxonomy" id="392032"/>
    <lineage>
        <taxon>Eukaryota</taxon>
        <taxon>Metazoa</taxon>
        <taxon>Spiralia</taxon>
        <taxon>Gnathifera</taxon>
        <taxon>Rotifera</taxon>
        <taxon>Eurotatoria</taxon>
        <taxon>Bdelloidea</taxon>
        <taxon>Philodinida</taxon>
        <taxon>Philodinidae</taxon>
        <taxon>Rotaria</taxon>
    </lineage>
</organism>